<evidence type="ECO:0000259" key="2">
    <source>
        <dbReference type="PROSITE" id="PS50853"/>
    </source>
</evidence>
<keyword evidence="3" id="KW-0808">Transferase</keyword>
<reference evidence="3 4" key="1">
    <citation type="journal article" date="2013" name="Nat. Commun.">
        <title>Genome analysis reveals insights into physiology and longevity of the Brandt's bat Myotis brandtii.</title>
        <authorList>
            <person name="Seim I."/>
            <person name="Fang X."/>
            <person name="Xiong Z."/>
            <person name="Lobanov A.V."/>
            <person name="Huang Z."/>
            <person name="Ma S."/>
            <person name="Feng Y."/>
            <person name="Turanov A.A."/>
            <person name="Zhu Y."/>
            <person name="Lenz T.L."/>
            <person name="Gerashchenko M.V."/>
            <person name="Fan D."/>
            <person name="Hee Yim S."/>
            <person name="Yao X."/>
            <person name="Jordan D."/>
            <person name="Xiong Y."/>
            <person name="Ma Y."/>
            <person name="Lyapunov A.N."/>
            <person name="Chen G."/>
            <person name="Kulakova O.I."/>
            <person name="Sun Y."/>
            <person name="Lee S.G."/>
            <person name="Bronson R.T."/>
            <person name="Moskalev A.A."/>
            <person name="Sunyaev S.R."/>
            <person name="Zhang G."/>
            <person name="Krogh A."/>
            <person name="Wang J."/>
            <person name="Gladyshev V.N."/>
        </authorList>
    </citation>
    <scope>NUCLEOTIDE SEQUENCE [LARGE SCALE GENOMIC DNA]</scope>
</reference>
<dbReference type="UniPathway" id="UPA00378"/>
<dbReference type="GO" id="GO:0016740">
    <property type="term" value="F:transferase activity"/>
    <property type="evidence" value="ECO:0007669"/>
    <property type="project" value="UniProtKB-KW"/>
</dbReference>
<evidence type="ECO:0000313" key="3">
    <source>
        <dbReference type="EMBL" id="EPQ09226.1"/>
    </source>
</evidence>
<dbReference type="InterPro" id="IPR036116">
    <property type="entry name" value="FN3_sf"/>
</dbReference>
<dbReference type="PROSITE" id="PS50853">
    <property type="entry name" value="FN3"/>
    <property type="match status" value="1"/>
</dbReference>
<dbReference type="AlphaFoldDB" id="S7MX72"/>
<dbReference type="SUPFAM" id="SSF49265">
    <property type="entry name" value="Fibronectin type III"/>
    <property type="match status" value="1"/>
</dbReference>
<gene>
    <name evidence="3" type="ORF">D623_10028938</name>
</gene>
<name>S7MX72_MYOBR</name>
<proteinExistence type="predicted"/>
<protein>
    <submittedName>
        <fullName evidence="3">Putative glycosyltransferase AGO61</fullName>
    </submittedName>
</protein>
<dbReference type="EMBL" id="KE162671">
    <property type="protein sequence ID" value="EPQ09226.1"/>
    <property type="molecule type" value="Genomic_DNA"/>
</dbReference>
<feature type="domain" description="Fibronectin type-III" evidence="2">
    <location>
        <begin position="79"/>
        <end position="174"/>
    </location>
</feature>
<accession>S7MX72</accession>
<keyword evidence="4" id="KW-1185">Reference proteome</keyword>
<evidence type="ECO:0000313" key="4">
    <source>
        <dbReference type="Proteomes" id="UP000052978"/>
    </source>
</evidence>
<sequence>MRGPRPPRPGRAGPYPAEPGGPTASLLPEPSVWLFRIYQDTKVDIPSLIQTIRCVVKGWPGPRKQKWTAGLYPGKVWEARCQASVQGASKAHLTVSWQIPWNLKYLKVQEVRYVVWLREQGENTSVPYILALQNHTFAENIKPFTTYLVWVHGIFNKLLLGPFAGVLVCSTERVCRGQASEGGPSSSVSLGPLTPMVASGNCVCIY</sequence>
<feature type="region of interest" description="Disordered" evidence="1">
    <location>
        <begin position="1"/>
        <end position="23"/>
    </location>
</feature>
<feature type="compositionally biased region" description="Low complexity" evidence="1">
    <location>
        <begin position="10"/>
        <end position="22"/>
    </location>
</feature>
<dbReference type="Proteomes" id="UP000052978">
    <property type="component" value="Unassembled WGS sequence"/>
</dbReference>
<dbReference type="InterPro" id="IPR003961">
    <property type="entry name" value="FN3_dom"/>
</dbReference>
<evidence type="ECO:0000256" key="1">
    <source>
        <dbReference type="SAM" id="MobiDB-lite"/>
    </source>
</evidence>
<organism evidence="3 4">
    <name type="scientific">Myotis brandtii</name>
    <name type="common">Brandt's bat</name>
    <dbReference type="NCBI Taxonomy" id="109478"/>
    <lineage>
        <taxon>Eukaryota</taxon>
        <taxon>Metazoa</taxon>
        <taxon>Chordata</taxon>
        <taxon>Craniata</taxon>
        <taxon>Vertebrata</taxon>
        <taxon>Euteleostomi</taxon>
        <taxon>Mammalia</taxon>
        <taxon>Eutheria</taxon>
        <taxon>Laurasiatheria</taxon>
        <taxon>Chiroptera</taxon>
        <taxon>Yangochiroptera</taxon>
        <taxon>Vespertilionidae</taxon>
        <taxon>Myotis</taxon>
    </lineage>
</organism>